<dbReference type="AlphaFoldDB" id="A0A1Y3BNU3"/>
<reference evidence="1 2" key="1">
    <citation type="submission" date="2017-03" db="EMBL/GenBank/DDBJ databases">
        <title>Genome Survey of Euroglyphus maynei.</title>
        <authorList>
            <person name="Arlian L.G."/>
            <person name="Morgan M.S."/>
            <person name="Rider S.D."/>
        </authorList>
    </citation>
    <scope>NUCLEOTIDE SEQUENCE [LARGE SCALE GENOMIC DNA]</scope>
    <source>
        <strain evidence="1">Arlian Lab</strain>
        <tissue evidence="1">Whole body</tissue>
    </source>
</reference>
<keyword evidence="2" id="KW-1185">Reference proteome</keyword>
<proteinExistence type="predicted"/>
<sequence length="78" mass="9561">MNKQNNVDRHHRDHKRRKSIYEKDYFRMIINFILNEDKFRSKLLNLSTSKRSVSYEQAFPKRSKFEHFEYIGSGSYAQ</sequence>
<dbReference type="Proteomes" id="UP000194236">
    <property type="component" value="Unassembled WGS sequence"/>
</dbReference>
<feature type="non-terminal residue" evidence="1">
    <location>
        <position position="78"/>
    </location>
</feature>
<name>A0A1Y3BNU3_EURMA</name>
<dbReference type="EMBL" id="MUJZ01012687">
    <property type="protein sequence ID" value="OTF81608.1"/>
    <property type="molecule type" value="Genomic_DNA"/>
</dbReference>
<evidence type="ECO:0000313" key="1">
    <source>
        <dbReference type="EMBL" id="OTF81608.1"/>
    </source>
</evidence>
<comment type="caution">
    <text evidence="1">The sequence shown here is derived from an EMBL/GenBank/DDBJ whole genome shotgun (WGS) entry which is preliminary data.</text>
</comment>
<evidence type="ECO:0000313" key="2">
    <source>
        <dbReference type="Proteomes" id="UP000194236"/>
    </source>
</evidence>
<organism evidence="1 2">
    <name type="scientific">Euroglyphus maynei</name>
    <name type="common">Mayne's house dust mite</name>
    <dbReference type="NCBI Taxonomy" id="6958"/>
    <lineage>
        <taxon>Eukaryota</taxon>
        <taxon>Metazoa</taxon>
        <taxon>Ecdysozoa</taxon>
        <taxon>Arthropoda</taxon>
        <taxon>Chelicerata</taxon>
        <taxon>Arachnida</taxon>
        <taxon>Acari</taxon>
        <taxon>Acariformes</taxon>
        <taxon>Sarcoptiformes</taxon>
        <taxon>Astigmata</taxon>
        <taxon>Psoroptidia</taxon>
        <taxon>Analgoidea</taxon>
        <taxon>Pyroglyphidae</taxon>
        <taxon>Pyroglyphinae</taxon>
        <taxon>Euroglyphus</taxon>
    </lineage>
</organism>
<accession>A0A1Y3BNU3</accession>
<protein>
    <submittedName>
        <fullName evidence="1">Uncharacterized protein</fullName>
    </submittedName>
</protein>
<gene>
    <name evidence="1" type="ORF">BLA29_013495</name>
</gene>